<dbReference type="InterPro" id="IPR000485">
    <property type="entry name" value="AsnC-type_HTH_dom"/>
</dbReference>
<dbReference type="EMBL" id="CP001349">
    <property type="protein sequence ID" value="ACL58023.1"/>
    <property type="molecule type" value="Genomic_DNA"/>
</dbReference>
<dbReference type="Proteomes" id="UP000008207">
    <property type="component" value="Chromosome"/>
</dbReference>
<dbReference type="Gene3D" id="3.30.70.920">
    <property type="match status" value="1"/>
</dbReference>
<dbReference type="STRING" id="460265.Mnod_3082"/>
<dbReference type="InterPro" id="IPR019888">
    <property type="entry name" value="Tscrpt_reg_AsnC-like"/>
</dbReference>
<dbReference type="InterPro" id="IPR036388">
    <property type="entry name" value="WH-like_DNA-bd_sf"/>
</dbReference>
<dbReference type="InterPro" id="IPR019885">
    <property type="entry name" value="Tscrpt_reg_HTH_AsnC-type_CS"/>
</dbReference>
<dbReference type="Pfam" id="PF13412">
    <property type="entry name" value="HTH_24"/>
    <property type="match status" value="1"/>
</dbReference>
<keyword evidence="1" id="KW-0805">Transcription regulation</keyword>
<dbReference type="InterPro" id="IPR019887">
    <property type="entry name" value="Tscrpt_reg_AsnC/Lrp_C"/>
</dbReference>
<keyword evidence="2" id="KW-0238">DNA-binding</keyword>
<dbReference type="SMART" id="SM00344">
    <property type="entry name" value="HTH_ASNC"/>
    <property type="match status" value="1"/>
</dbReference>
<accession>B8IIF4</accession>
<dbReference type="GO" id="GO:0043565">
    <property type="term" value="F:sequence-specific DNA binding"/>
    <property type="evidence" value="ECO:0007669"/>
    <property type="project" value="InterPro"/>
</dbReference>
<protein>
    <submittedName>
        <fullName evidence="5">Transcriptional regulator, AsnC family</fullName>
    </submittedName>
</protein>
<dbReference type="InterPro" id="IPR036390">
    <property type="entry name" value="WH_DNA-bd_sf"/>
</dbReference>
<dbReference type="Pfam" id="PF01037">
    <property type="entry name" value="AsnC_trans_reg"/>
    <property type="match status" value="1"/>
</dbReference>
<dbReference type="PROSITE" id="PS00519">
    <property type="entry name" value="HTH_ASNC_1"/>
    <property type="match status" value="1"/>
</dbReference>
<dbReference type="PANTHER" id="PTHR30154">
    <property type="entry name" value="LEUCINE-RESPONSIVE REGULATORY PROTEIN"/>
    <property type="match status" value="1"/>
</dbReference>
<reference evidence="5 6" key="1">
    <citation type="submission" date="2009-01" db="EMBL/GenBank/DDBJ databases">
        <title>Complete sequence of chromosome of Methylobacterium nodulans ORS 2060.</title>
        <authorList>
            <consortium name="US DOE Joint Genome Institute"/>
            <person name="Lucas S."/>
            <person name="Copeland A."/>
            <person name="Lapidus A."/>
            <person name="Glavina del Rio T."/>
            <person name="Dalin E."/>
            <person name="Tice H."/>
            <person name="Bruce D."/>
            <person name="Goodwin L."/>
            <person name="Pitluck S."/>
            <person name="Sims D."/>
            <person name="Brettin T."/>
            <person name="Detter J.C."/>
            <person name="Han C."/>
            <person name="Larimer F."/>
            <person name="Land M."/>
            <person name="Hauser L."/>
            <person name="Kyrpides N."/>
            <person name="Ivanova N."/>
            <person name="Marx C.J."/>
            <person name="Richardson P."/>
        </authorList>
    </citation>
    <scope>NUCLEOTIDE SEQUENCE [LARGE SCALE GENOMIC DNA]</scope>
    <source>
        <strain evidence="6">LMG 21967 / CNCM I-2342 / ORS 2060</strain>
    </source>
</reference>
<dbReference type="OrthoDB" id="7847328at2"/>
<dbReference type="RefSeq" id="WP_015929694.1">
    <property type="nucleotide sequence ID" value="NC_011894.1"/>
</dbReference>
<gene>
    <name evidence="5" type="ordered locus">Mnod_3082</name>
</gene>
<dbReference type="KEGG" id="mno:Mnod_3082"/>
<keyword evidence="3" id="KW-0804">Transcription</keyword>
<dbReference type="eggNOG" id="COG1522">
    <property type="taxonomic scope" value="Bacteria"/>
</dbReference>
<dbReference type="Gene3D" id="1.10.10.10">
    <property type="entry name" value="Winged helix-like DNA-binding domain superfamily/Winged helix DNA-binding domain"/>
    <property type="match status" value="1"/>
</dbReference>
<dbReference type="GO" id="GO:0005829">
    <property type="term" value="C:cytosol"/>
    <property type="evidence" value="ECO:0007669"/>
    <property type="project" value="TreeGrafter"/>
</dbReference>
<dbReference type="SUPFAM" id="SSF46785">
    <property type="entry name" value="Winged helix' DNA-binding domain"/>
    <property type="match status" value="1"/>
</dbReference>
<feature type="domain" description="HTH asnC-type" evidence="4">
    <location>
        <begin position="6"/>
        <end position="68"/>
    </location>
</feature>
<dbReference type="InterPro" id="IPR011008">
    <property type="entry name" value="Dimeric_a/b-barrel"/>
</dbReference>
<evidence type="ECO:0000256" key="2">
    <source>
        <dbReference type="ARBA" id="ARBA00023125"/>
    </source>
</evidence>
<dbReference type="HOGENOM" id="CLU_091233_0_3_5"/>
<proteinExistence type="predicted"/>
<sequence>MPERDLDTFDLKILQVLSEEGRISWRDLADRIGLSFSPTLRRVRRLEEEGTIRGYMASIDETRVLGSMVVFISVTLERQIKENLTIFEDKVARLPKVIGGFLISGNPDYLIHAVVRDLKHYQTFLDYMTTLPGVARIQSNFAVKTFVRRAAPLIASSKTRKMPSSE</sequence>
<dbReference type="PROSITE" id="PS50956">
    <property type="entry name" value="HTH_ASNC_2"/>
    <property type="match status" value="1"/>
</dbReference>
<dbReference type="AlphaFoldDB" id="B8IIF4"/>
<evidence type="ECO:0000259" key="4">
    <source>
        <dbReference type="PROSITE" id="PS50956"/>
    </source>
</evidence>
<dbReference type="SUPFAM" id="SSF54909">
    <property type="entry name" value="Dimeric alpha+beta barrel"/>
    <property type="match status" value="1"/>
</dbReference>
<evidence type="ECO:0000313" key="5">
    <source>
        <dbReference type="EMBL" id="ACL58023.1"/>
    </source>
</evidence>
<dbReference type="PANTHER" id="PTHR30154:SF34">
    <property type="entry name" value="TRANSCRIPTIONAL REGULATOR AZLB"/>
    <property type="match status" value="1"/>
</dbReference>
<dbReference type="GO" id="GO:0043200">
    <property type="term" value="P:response to amino acid"/>
    <property type="evidence" value="ECO:0007669"/>
    <property type="project" value="TreeGrafter"/>
</dbReference>
<dbReference type="PRINTS" id="PR00033">
    <property type="entry name" value="HTHASNC"/>
</dbReference>
<evidence type="ECO:0000256" key="1">
    <source>
        <dbReference type="ARBA" id="ARBA00023015"/>
    </source>
</evidence>
<evidence type="ECO:0000256" key="3">
    <source>
        <dbReference type="ARBA" id="ARBA00023163"/>
    </source>
</evidence>
<name>B8IIF4_METNO</name>
<keyword evidence="6" id="KW-1185">Reference proteome</keyword>
<organism evidence="5 6">
    <name type="scientific">Methylobacterium nodulans (strain LMG 21967 / CNCM I-2342 / ORS 2060)</name>
    <dbReference type="NCBI Taxonomy" id="460265"/>
    <lineage>
        <taxon>Bacteria</taxon>
        <taxon>Pseudomonadati</taxon>
        <taxon>Pseudomonadota</taxon>
        <taxon>Alphaproteobacteria</taxon>
        <taxon>Hyphomicrobiales</taxon>
        <taxon>Methylobacteriaceae</taxon>
        <taxon>Methylobacterium</taxon>
    </lineage>
</organism>
<evidence type="ECO:0000313" key="6">
    <source>
        <dbReference type="Proteomes" id="UP000008207"/>
    </source>
</evidence>